<comment type="domain">
    <text evidence="11">The DHHC domain is required for palmitoyltransferase activity.</text>
</comment>
<keyword evidence="3 11" id="KW-0812">Transmembrane</keyword>
<dbReference type="GO" id="GO:0005794">
    <property type="term" value="C:Golgi apparatus"/>
    <property type="evidence" value="ECO:0007669"/>
    <property type="project" value="TreeGrafter"/>
</dbReference>
<protein>
    <recommendedName>
        <fullName evidence="11">Palmitoyltransferase</fullName>
        <ecNumber evidence="11">2.3.1.225</ecNumber>
    </recommendedName>
</protein>
<evidence type="ECO:0000256" key="3">
    <source>
        <dbReference type="ARBA" id="ARBA00022692"/>
    </source>
</evidence>
<evidence type="ECO:0000256" key="2">
    <source>
        <dbReference type="ARBA" id="ARBA00022679"/>
    </source>
</evidence>
<accession>A0A0E9NK36</accession>
<organism evidence="14 15">
    <name type="scientific">Saitoella complicata (strain BCRC 22490 / CBS 7301 / JCM 7358 / NBRC 10748 / NRRL Y-17804)</name>
    <dbReference type="NCBI Taxonomy" id="698492"/>
    <lineage>
        <taxon>Eukaryota</taxon>
        <taxon>Fungi</taxon>
        <taxon>Dikarya</taxon>
        <taxon>Ascomycota</taxon>
        <taxon>Taphrinomycotina</taxon>
        <taxon>Taphrinomycotina incertae sedis</taxon>
        <taxon>Saitoella</taxon>
    </lineage>
</organism>
<keyword evidence="8 11" id="KW-0012">Acyltransferase</keyword>
<reference evidence="14 15" key="3">
    <citation type="journal article" date="2015" name="Genome Announc.">
        <title>Draft Genome Sequence of the Archiascomycetous Yeast Saitoella complicata.</title>
        <authorList>
            <person name="Yamauchi K."/>
            <person name="Kondo S."/>
            <person name="Hamamoto M."/>
            <person name="Takahashi Y."/>
            <person name="Ogura Y."/>
            <person name="Hayashi T."/>
            <person name="Nishida H."/>
        </authorList>
    </citation>
    <scope>NUCLEOTIDE SEQUENCE [LARGE SCALE GENOMIC DNA]</scope>
    <source>
        <strain evidence="14 15">NRRL Y-17804</strain>
    </source>
</reference>
<feature type="transmembrane region" description="Helical" evidence="11">
    <location>
        <begin position="397"/>
        <end position="422"/>
    </location>
</feature>
<dbReference type="InterPro" id="IPR039859">
    <property type="entry name" value="PFA4/ZDH16/20/ERF2-like"/>
</dbReference>
<feature type="compositionally biased region" description="Polar residues" evidence="12">
    <location>
        <begin position="34"/>
        <end position="46"/>
    </location>
</feature>
<proteinExistence type="inferred from homology"/>
<evidence type="ECO:0000256" key="11">
    <source>
        <dbReference type="RuleBase" id="RU079119"/>
    </source>
</evidence>
<gene>
    <name evidence="14" type="ORF">G7K_4374-t1</name>
</gene>
<dbReference type="Pfam" id="PF01529">
    <property type="entry name" value="DHHC"/>
    <property type="match status" value="1"/>
</dbReference>
<dbReference type="PANTHER" id="PTHR22883:SF43">
    <property type="entry name" value="PALMITOYLTRANSFERASE APP"/>
    <property type="match status" value="1"/>
</dbReference>
<evidence type="ECO:0000313" key="14">
    <source>
        <dbReference type="EMBL" id="GAO50242.1"/>
    </source>
</evidence>
<keyword evidence="5 11" id="KW-0472">Membrane</keyword>
<feature type="region of interest" description="Disordered" evidence="12">
    <location>
        <begin position="173"/>
        <end position="198"/>
    </location>
</feature>
<keyword evidence="7" id="KW-0449">Lipoprotein</keyword>
<sequence length="598" mass="66327">MESITAALAEAPSTVTPSSTGTRRSMAESERAIRSQSGSKPGSESITEAVAHASSPTFASFAEARGIPIASTTSTEAETASTTLYTALESQHGTSTLTANPSSSPTTVNTTATQHPDYSSIPSPNIISRSIHTNTITTEFPLPPPIPTTSLPTTPTTPHTFASSTQIHALPAQTPRNQHPSTDPLISPGQPPLTPLLKTKSKSKSKLKADLNYHHTPHAHTYHLNGRLQSSRYHYPASLLTLLIIIIPVGLWFGFTAPWIWEHISPAVVGVYAYLVLVCLVSFGKAGWTDPGILPRNLDILDREPTDSFHNWPLPLSTHLTPRSPSHFPLLHRRRRKVVNAEGKPVEVEMNLKYCTTCRIYRPPRTSHCKYCDACIEWTDHHCKFLNTCVGRRNYRYFFTFVTSLLLLSLLTLSTTLPHVILHYTRHSSPGTSFPHSLRTDHAASAISLFLVIYALLASLFPGALCGYHLFLIARGESTHEYLRGSVLRPQEGEGDVRRPFDEGCARNFLVALCRPKILAWVMPRGEWVGEEDGRFVRMGRLGEGVDSDNPVFMHLEKSEKVSYTRVQEESGLEGTKLAWRFESERRFRILTESGRLV</sequence>
<name>A0A0E9NK36_SAICN</name>
<dbReference type="PANTHER" id="PTHR22883">
    <property type="entry name" value="ZINC FINGER DHHC DOMAIN CONTAINING PROTEIN"/>
    <property type="match status" value="1"/>
</dbReference>
<feature type="compositionally biased region" description="Polar residues" evidence="12">
    <location>
        <begin position="13"/>
        <end position="23"/>
    </location>
</feature>
<evidence type="ECO:0000259" key="13">
    <source>
        <dbReference type="Pfam" id="PF01529"/>
    </source>
</evidence>
<comment type="subcellular location">
    <subcellularLocation>
        <location evidence="1">Endomembrane system</location>
        <topology evidence="1">Multi-pass membrane protein</topology>
    </subcellularLocation>
</comment>
<feature type="transmembrane region" description="Helical" evidence="11">
    <location>
        <begin position="442"/>
        <end position="474"/>
    </location>
</feature>
<dbReference type="GO" id="GO:0006612">
    <property type="term" value="P:protein targeting to membrane"/>
    <property type="evidence" value="ECO:0007669"/>
    <property type="project" value="TreeGrafter"/>
</dbReference>
<keyword evidence="15" id="KW-1185">Reference proteome</keyword>
<evidence type="ECO:0000256" key="12">
    <source>
        <dbReference type="SAM" id="MobiDB-lite"/>
    </source>
</evidence>
<comment type="caution">
    <text evidence="14">The sequence shown here is derived from an EMBL/GenBank/DDBJ whole genome shotgun (WGS) entry which is preliminary data.</text>
</comment>
<comment type="similarity">
    <text evidence="9">Belongs to the DHHC palmitoyltransferase family. ERF2/ZDHHC9 subfamily.</text>
</comment>
<evidence type="ECO:0000256" key="6">
    <source>
        <dbReference type="ARBA" id="ARBA00023139"/>
    </source>
</evidence>
<feature type="region of interest" description="Disordered" evidence="12">
    <location>
        <begin position="1"/>
        <end position="51"/>
    </location>
</feature>
<feature type="region of interest" description="Disordered" evidence="12">
    <location>
        <begin position="92"/>
        <end position="124"/>
    </location>
</feature>
<comment type="catalytic activity">
    <reaction evidence="10 11">
        <text>L-cysteinyl-[protein] + hexadecanoyl-CoA = S-hexadecanoyl-L-cysteinyl-[protein] + CoA</text>
        <dbReference type="Rhea" id="RHEA:36683"/>
        <dbReference type="Rhea" id="RHEA-COMP:10131"/>
        <dbReference type="Rhea" id="RHEA-COMP:11032"/>
        <dbReference type="ChEBI" id="CHEBI:29950"/>
        <dbReference type="ChEBI" id="CHEBI:57287"/>
        <dbReference type="ChEBI" id="CHEBI:57379"/>
        <dbReference type="ChEBI" id="CHEBI:74151"/>
        <dbReference type="EC" id="2.3.1.225"/>
    </reaction>
</comment>
<reference evidence="14 15" key="2">
    <citation type="journal article" date="2014" name="J. Gen. Appl. Microbiol.">
        <title>The early diverging ascomycetous budding yeast Saitoella complicata has three histone deacetylases belonging to the Clr6, Hos2, and Rpd3 lineages.</title>
        <authorList>
            <person name="Nishida H."/>
            <person name="Matsumoto T."/>
            <person name="Kondo S."/>
            <person name="Hamamoto M."/>
            <person name="Yoshikawa H."/>
        </authorList>
    </citation>
    <scope>NUCLEOTIDE SEQUENCE [LARGE SCALE GENOMIC DNA]</scope>
    <source>
        <strain evidence="14 15">NRRL Y-17804</strain>
    </source>
</reference>
<dbReference type="Proteomes" id="UP000033140">
    <property type="component" value="Unassembled WGS sequence"/>
</dbReference>
<feature type="compositionally biased region" description="Low complexity" evidence="12">
    <location>
        <begin position="98"/>
        <end position="124"/>
    </location>
</feature>
<dbReference type="AlphaFoldDB" id="A0A0E9NK36"/>
<dbReference type="EMBL" id="BACD03000031">
    <property type="protein sequence ID" value="GAO50242.1"/>
    <property type="molecule type" value="Genomic_DNA"/>
</dbReference>
<evidence type="ECO:0000313" key="15">
    <source>
        <dbReference type="Proteomes" id="UP000033140"/>
    </source>
</evidence>
<keyword evidence="4 11" id="KW-1133">Transmembrane helix</keyword>
<feature type="domain" description="Palmitoyltransferase DHHC" evidence="13">
    <location>
        <begin position="350"/>
        <end position="484"/>
    </location>
</feature>
<keyword evidence="2 11" id="KW-0808">Transferase</keyword>
<dbReference type="PROSITE" id="PS50216">
    <property type="entry name" value="DHHC"/>
    <property type="match status" value="1"/>
</dbReference>
<evidence type="ECO:0000256" key="5">
    <source>
        <dbReference type="ARBA" id="ARBA00023136"/>
    </source>
</evidence>
<evidence type="ECO:0000256" key="8">
    <source>
        <dbReference type="ARBA" id="ARBA00023315"/>
    </source>
</evidence>
<feature type="transmembrane region" description="Helical" evidence="11">
    <location>
        <begin position="267"/>
        <end position="288"/>
    </location>
</feature>
<dbReference type="STRING" id="698492.A0A0E9NK36"/>
<dbReference type="OMA" id="EHAYISG"/>
<evidence type="ECO:0000256" key="4">
    <source>
        <dbReference type="ARBA" id="ARBA00022989"/>
    </source>
</evidence>
<dbReference type="InterPro" id="IPR001594">
    <property type="entry name" value="Palmitoyltrfase_DHHC"/>
</dbReference>
<feature type="transmembrane region" description="Helical" evidence="11">
    <location>
        <begin position="237"/>
        <end position="261"/>
    </location>
</feature>
<evidence type="ECO:0000256" key="7">
    <source>
        <dbReference type="ARBA" id="ARBA00023288"/>
    </source>
</evidence>
<dbReference type="GO" id="GO:0005783">
    <property type="term" value="C:endoplasmic reticulum"/>
    <property type="evidence" value="ECO:0007669"/>
    <property type="project" value="TreeGrafter"/>
</dbReference>
<keyword evidence="6" id="KW-0564">Palmitate</keyword>
<dbReference type="GO" id="GO:0019706">
    <property type="term" value="F:protein-cysteine S-palmitoyltransferase activity"/>
    <property type="evidence" value="ECO:0007669"/>
    <property type="project" value="UniProtKB-EC"/>
</dbReference>
<evidence type="ECO:0000256" key="10">
    <source>
        <dbReference type="ARBA" id="ARBA00048048"/>
    </source>
</evidence>
<dbReference type="EC" id="2.3.1.225" evidence="11"/>
<evidence type="ECO:0000256" key="1">
    <source>
        <dbReference type="ARBA" id="ARBA00004127"/>
    </source>
</evidence>
<evidence type="ECO:0000256" key="9">
    <source>
        <dbReference type="ARBA" id="ARBA00023463"/>
    </source>
</evidence>
<reference evidence="14 15" key="1">
    <citation type="journal article" date="2011" name="J. Gen. Appl. Microbiol.">
        <title>Draft genome sequencing of the enigmatic yeast Saitoella complicata.</title>
        <authorList>
            <person name="Nishida H."/>
            <person name="Hamamoto M."/>
            <person name="Sugiyama J."/>
        </authorList>
    </citation>
    <scope>NUCLEOTIDE SEQUENCE [LARGE SCALE GENOMIC DNA]</scope>
    <source>
        <strain evidence="14 15">NRRL Y-17804</strain>
    </source>
</reference>